<feature type="region of interest" description="Disordered" evidence="8">
    <location>
        <begin position="223"/>
        <end position="261"/>
    </location>
</feature>
<dbReference type="Proteomes" id="UP001165122">
    <property type="component" value="Unassembled WGS sequence"/>
</dbReference>
<feature type="compositionally biased region" description="Basic and acidic residues" evidence="8">
    <location>
        <begin position="239"/>
        <end position="261"/>
    </location>
</feature>
<evidence type="ECO:0000256" key="1">
    <source>
        <dbReference type="ARBA" id="ARBA00004123"/>
    </source>
</evidence>
<keyword evidence="5 7" id="KW-0508">mRNA splicing</keyword>
<keyword evidence="3 7" id="KW-0507">mRNA processing</keyword>
<evidence type="ECO:0000256" key="6">
    <source>
        <dbReference type="ARBA" id="ARBA00023242"/>
    </source>
</evidence>
<evidence type="ECO:0000313" key="9">
    <source>
        <dbReference type="EMBL" id="GMI08794.1"/>
    </source>
</evidence>
<keyword evidence="10" id="KW-1185">Reference proteome</keyword>
<dbReference type="EMBL" id="BRXW01000130">
    <property type="protein sequence ID" value="GMI08794.1"/>
    <property type="molecule type" value="Genomic_DNA"/>
</dbReference>
<comment type="caution">
    <text evidence="9">The sequence shown here is derived from an EMBL/GenBank/DDBJ whole genome shotgun (WGS) entry which is preliminary data.</text>
</comment>
<evidence type="ECO:0000256" key="5">
    <source>
        <dbReference type="ARBA" id="ARBA00023187"/>
    </source>
</evidence>
<evidence type="ECO:0000256" key="3">
    <source>
        <dbReference type="ARBA" id="ARBA00022664"/>
    </source>
</evidence>
<gene>
    <name evidence="9" type="ORF">TrLO_g10162</name>
</gene>
<dbReference type="AlphaFoldDB" id="A0A9W7FB31"/>
<reference evidence="10" key="1">
    <citation type="journal article" date="2023" name="Commun. Biol.">
        <title>Genome analysis of Parmales, the sister group of diatoms, reveals the evolutionary specialization of diatoms from phago-mixotrophs to photoautotrophs.</title>
        <authorList>
            <person name="Ban H."/>
            <person name="Sato S."/>
            <person name="Yoshikawa S."/>
            <person name="Yamada K."/>
            <person name="Nakamura Y."/>
            <person name="Ichinomiya M."/>
            <person name="Sato N."/>
            <person name="Blanc-Mathieu R."/>
            <person name="Endo H."/>
            <person name="Kuwata A."/>
            <person name="Ogata H."/>
        </authorList>
    </citation>
    <scope>NUCLEOTIDE SEQUENCE [LARGE SCALE GENOMIC DNA]</scope>
    <source>
        <strain evidence="10">NIES 3700</strain>
    </source>
</reference>
<keyword evidence="6 7" id="KW-0539">Nucleus</keyword>
<keyword evidence="4 7" id="KW-0747">Spliceosome</keyword>
<dbReference type="InterPro" id="IPR005037">
    <property type="entry name" value="PRP38"/>
</dbReference>
<comment type="similarity">
    <text evidence="2 7">Belongs to the PRP38 family.</text>
</comment>
<evidence type="ECO:0000256" key="7">
    <source>
        <dbReference type="RuleBase" id="RU367025"/>
    </source>
</evidence>
<proteinExistence type="inferred from homology"/>
<dbReference type="PANTHER" id="PTHR23142">
    <property type="entry name" value="PRE-MRNA-SPLICING FACTOR 38A-RELATED"/>
    <property type="match status" value="1"/>
</dbReference>
<dbReference type="GO" id="GO:0005681">
    <property type="term" value="C:spliceosomal complex"/>
    <property type="evidence" value="ECO:0007669"/>
    <property type="project" value="UniProtKB-KW"/>
</dbReference>
<sequence>MAPGVNTTDPLALSVHGNNPQNLLETITRQKIYGCRYWKEDCFGLDANGVMSKGVELKYAGSTFGPAHAPSPFICLILKLLQISPDIDIIYKYIEQTDFKYLRVLGLFYLRLVGSTYDIYNHLENTLTDYRKFVIRKSVQIGDAQWEVNTVDEFIWELLNDKEGYVLGISLPRLPPRSVLEASHKLRKVDDKRRKSDLRGDNRVKEIVKHKRRMERIEKGLLKEDDEPSAKKKKGVGLFKKDKEVGGGGEEKAAEVKAPKADSVEFWNEERRKLGLSDLKSK</sequence>
<organism evidence="9 10">
    <name type="scientific">Triparma laevis f. longispina</name>
    <dbReference type="NCBI Taxonomy" id="1714387"/>
    <lineage>
        <taxon>Eukaryota</taxon>
        <taxon>Sar</taxon>
        <taxon>Stramenopiles</taxon>
        <taxon>Ochrophyta</taxon>
        <taxon>Bolidophyceae</taxon>
        <taxon>Parmales</taxon>
        <taxon>Triparmaceae</taxon>
        <taxon>Triparma</taxon>
    </lineage>
</organism>
<dbReference type="Pfam" id="PF03371">
    <property type="entry name" value="PRP38"/>
    <property type="match status" value="1"/>
</dbReference>
<evidence type="ECO:0000256" key="4">
    <source>
        <dbReference type="ARBA" id="ARBA00022728"/>
    </source>
</evidence>
<protein>
    <recommendedName>
        <fullName evidence="7">Pre-mRNA-splicing factor 38</fullName>
    </recommendedName>
</protein>
<dbReference type="OrthoDB" id="190958at2759"/>
<accession>A0A9W7FB31</accession>
<dbReference type="GO" id="GO:0000398">
    <property type="term" value="P:mRNA splicing, via spliceosome"/>
    <property type="evidence" value="ECO:0007669"/>
    <property type="project" value="UniProtKB-UniRule"/>
</dbReference>
<evidence type="ECO:0000256" key="2">
    <source>
        <dbReference type="ARBA" id="ARBA00006164"/>
    </source>
</evidence>
<comment type="function">
    <text evidence="7">Required for pre-mRNA splicing.</text>
</comment>
<evidence type="ECO:0000256" key="8">
    <source>
        <dbReference type="SAM" id="MobiDB-lite"/>
    </source>
</evidence>
<comment type="subcellular location">
    <subcellularLocation>
        <location evidence="1 7">Nucleus</location>
    </subcellularLocation>
</comment>
<name>A0A9W7FB31_9STRA</name>
<evidence type="ECO:0000313" key="10">
    <source>
        <dbReference type="Proteomes" id="UP001165122"/>
    </source>
</evidence>